<dbReference type="RefSeq" id="WP_106771257.1">
    <property type="nucleotide sequence ID" value="NZ_PXYK01000004.1"/>
</dbReference>
<gene>
    <name evidence="1" type="ORF">C7I84_06085</name>
</gene>
<evidence type="ECO:0000313" key="2">
    <source>
        <dbReference type="Proteomes" id="UP000241229"/>
    </source>
</evidence>
<evidence type="ECO:0000313" key="1">
    <source>
        <dbReference type="EMBL" id="PSJ64510.1"/>
    </source>
</evidence>
<comment type="caution">
    <text evidence="1">The sequence shown here is derived from an EMBL/GenBank/DDBJ whole genome shotgun (WGS) entry which is preliminary data.</text>
</comment>
<sequence>MTVKSIRLLFRFDFPSKTMRLWDGSGPYLDLAGDIWKGITITEGLDTIEAALNGEANRLFMGVSGIPPEIADLAWQDHEAGDVIGSTVQVLIQDCNEDDDPVGMPEARFTGKVDDIIFDDSVTGETVSSTVMIECVGRFDLRAVTSGRVISDADQKARSATLNPSAPPDRIAERVPKLQDKTIGWPRFR</sequence>
<keyword evidence="2" id="KW-1185">Reference proteome</keyword>
<name>A0A2P7SPR5_9HYPH</name>
<dbReference type="OrthoDB" id="8362840at2"/>
<organism evidence="1 2">
    <name type="scientific">Kumtagia ephedrae</name>
    <dbReference type="NCBI Taxonomy" id="2116701"/>
    <lineage>
        <taxon>Bacteria</taxon>
        <taxon>Pseudomonadati</taxon>
        <taxon>Pseudomonadota</taxon>
        <taxon>Alphaproteobacteria</taxon>
        <taxon>Hyphomicrobiales</taxon>
        <taxon>Phyllobacteriaceae</taxon>
        <taxon>Kumtagia</taxon>
    </lineage>
</organism>
<reference evidence="1 2" key="1">
    <citation type="submission" date="2018-03" db="EMBL/GenBank/DDBJ databases">
        <title>The draft genome of Mesorhizobium sp. 6GN-30.</title>
        <authorList>
            <person name="Liu L."/>
            <person name="Li L."/>
            <person name="Wang T."/>
            <person name="Zhang X."/>
            <person name="Liang L."/>
        </authorList>
    </citation>
    <scope>NUCLEOTIDE SEQUENCE [LARGE SCALE GENOMIC DNA]</scope>
    <source>
        <strain evidence="1 2">6GN30</strain>
    </source>
</reference>
<accession>A0A2P7SPR5</accession>
<protein>
    <submittedName>
        <fullName evidence="1">Uncharacterized protein</fullName>
    </submittedName>
</protein>
<dbReference type="Proteomes" id="UP000241229">
    <property type="component" value="Unassembled WGS sequence"/>
</dbReference>
<dbReference type="AlphaFoldDB" id="A0A2P7SPR5"/>
<dbReference type="EMBL" id="PXYK01000004">
    <property type="protein sequence ID" value="PSJ64510.1"/>
    <property type="molecule type" value="Genomic_DNA"/>
</dbReference>
<proteinExistence type="predicted"/>